<feature type="domain" description="GGDEF" evidence="3">
    <location>
        <begin position="254"/>
        <end position="384"/>
    </location>
</feature>
<accession>A0A2S9K889</accession>
<keyword evidence="5" id="KW-1185">Reference proteome</keyword>
<keyword evidence="2" id="KW-1133">Transmembrane helix</keyword>
<dbReference type="GO" id="GO:0052621">
    <property type="term" value="F:diguanylate cyclase activity"/>
    <property type="evidence" value="ECO:0007669"/>
    <property type="project" value="UniProtKB-EC"/>
</dbReference>
<dbReference type="GO" id="GO:1902201">
    <property type="term" value="P:negative regulation of bacterial-type flagellum-dependent cell motility"/>
    <property type="evidence" value="ECO:0007669"/>
    <property type="project" value="TreeGrafter"/>
</dbReference>
<feature type="transmembrane region" description="Helical" evidence="2">
    <location>
        <begin position="188"/>
        <end position="212"/>
    </location>
</feature>
<feature type="transmembrane region" description="Helical" evidence="2">
    <location>
        <begin position="93"/>
        <end position="114"/>
    </location>
</feature>
<evidence type="ECO:0000259" key="3">
    <source>
        <dbReference type="PROSITE" id="PS50887"/>
    </source>
</evidence>
<evidence type="ECO:0000256" key="2">
    <source>
        <dbReference type="SAM" id="Phobius"/>
    </source>
</evidence>
<evidence type="ECO:0000313" key="4">
    <source>
        <dbReference type="EMBL" id="PRD66634.1"/>
    </source>
</evidence>
<feature type="transmembrane region" description="Helical" evidence="2">
    <location>
        <begin position="154"/>
        <end position="176"/>
    </location>
</feature>
<name>A0A2S9K889_9BURK</name>
<gene>
    <name evidence="4" type="ORF">C6P64_02925</name>
</gene>
<organism evidence="4 5">
    <name type="scientific">Malikia granosa</name>
    <dbReference type="NCBI Taxonomy" id="263067"/>
    <lineage>
        <taxon>Bacteria</taxon>
        <taxon>Pseudomonadati</taxon>
        <taxon>Pseudomonadota</taxon>
        <taxon>Betaproteobacteria</taxon>
        <taxon>Burkholderiales</taxon>
        <taxon>Comamonadaceae</taxon>
        <taxon>Malikia</taxon>
    </lineage>
</organism>
<proteinExistence type="predicted"/>
<dbReference type="InterPro" id="IPR050469">
    <property type="entry name" value="Diguanylate_Cyclase"/>
</dbReference>
<dbReference type="EMBL" id="PVLQ01000011">
    <property type="protein sequence ID" value="PRD66634.1"/>
    <property type="molecule type" value="Genomic_DNA"/>
</dbReference>
<dbReference type="InterPro" id="IPR029787">
    <property type="entry name" value="Nucleotide_cyclase"/>
</dbReference>
<dbReference type="AlphaFoldDB" id="A0A2S9K889"/>
<evidence type="ECO:0000256" key="1">
    <source>
        <dbReference type="ARBA" id="ARBA00012528"/>
    </source>
</evidence>
<dbReference type="PROSITE" id="PS50887">
    <property type="entry name" value="GGDEF"/>
    <property type="match status" value="1"/>
</dbReference>
<dbReference type="Pfam" id="PF00990">
    <property type="entry name" value="GGDEF"/>
    <property type="match status" value="1"/>
</dbReference>
<dbReference type="PANTHER" id="PTHR45138">
    <property type="entry name" value="REGULATORY COMPONENTS OF SENSORY TRANSDUCTION SYSTEM"/>
    <property type="match status" value="1"/>
</dbReference>
<comment type="caution">
    <text evidence="4">The sequence shown here is derived from an EMBL/GenBank/DDBJ whole genome shotgun (WGS) entry which is preliminary data.</text>
</comment>
<protein>
    <recommendedName>
        <fullName evidence="1">diguanylate cyclase</fullName>
        <ecNumber evidence="1">2.7.7.65</ecNumber>
    </recommendedName>
</protein>
<dbReference type="GO" id="GO:0005886">
    <property type="term" value="C:plasma membrane"/>
    <property type="evidence" value="ECO:0007669"/>
    <property type="project" value="TreeGrafter"/>
</dbReference>
<dbReference type="CDD" id="cd01949">
    <property type="entry name" value="GGDEF"/>
    <property type="match status" value="1"/>
</dbReference>
<dbReference type="NCBIfam" id="TIGR00254">
    <property type="entry name" value="GGDEF"/>
    <property type="match status" value="1"/>
</dbReference>
<reference evidence="4 5" key="1">
    <citation type="submission" date="2018-03" db="EMBL/GenBank/DDBJ databases">
        <title>Comparative genomics illustrates the genes involved in a hyperalkaliphilic mechanisms of Serpentinomonas isolated from highly-alkaline calcium-rich serpentinized springs.</title>
        <authorList>
            <person name="Suzuki S."/>
            <person name="Ishii S."/>
            <person name="Walworth N."/>
            <person name="Bird L."/>
            <person name="Kuenen J.G."/>
            <person name="Nealson K.H."/>
        </authorList>
    </citation>
    <scope>NUCLEOTIDE SEQUENCE [LARGE SCALE GENOMIC DNA]</scope>
    <source>
        <strain evidence="4 5">P1</strain>
    </source>
</reference>
<evidence type="ECO:0000313" key="5">
    <source>
        <dbReference type="Proteomes" id="UP000238589"/>
    </source>
</evidence>
<keyword evidence="2" id="KW-0472">Membrane</keyword>
<sequence length="384" mass="42414">MNSPIFQILMLLTVILVVIMTVVLFAVQRANQEIPGLRAWAYSYLGGLLLCLSFLLRPYSPEGVSVIISQVLLFTAAWLNLVATQIYTGRQPWTRTCFGWALLVVLGLASYLTWPQPEPRLRLALALGTGGTLMLLSALAMLSAEIRRQPERYLFTLACGAHGLAMLATSLGLLLVQTDPTDPERLEFVAQFVLIESIVVLVMRAFGIVMLANAYITAELRHFAEHDPLTGIYNRRSFEILLDKSVKLMRRMNSPLSLLALDLDHFKRINDTWGHSSGDQALRHFVRLASEHLRNEDVIGRVGGEEFVIFLPNTGLEAATCVAERLRALLEAQPVAGPQGPIPLTVSIGVTLVAQGESQEAALERADEAMYRAKANGRNRVELA</sequence>
<feature type="transmembrane region" description="Helical" evidence="2">
    <location>
        <begin position="6"/>
        <end position="27"/>
    </location>
</feature>
<dbReference type="InterPro" id="IPR000160">
    <property type="entry name" value="GGDEF_dom"/>
</dbReference>
<dbReference type="SMART" id="SM00267">
    <property type="entry name" value="GGDEF"/>
    <property type="match status" value="1"/>
</dbReference>
<feature type="transmembrane region" description="Helical" evidence="2">
    <location>
        <begin position="63"/>
        <end position="81"/>
    </location>
</feature>
<dbReference type="RefSeq" id="WP_105747096.1">
    <property type="nucleotide sequence ID" value="NZ_PVLQ01000011.1"/>
</dbReference>
<dbReference type="SUPFAM" id="SSF55073">
    <property type="entry name" value="Nucleotide cyclase"/>
    <property type="match status" value="1"/>
</dbReference>
<dbReference type="OrthoDB" id="9813903at2"/>
<keyword evidence="2" id="KW-0812">Transmembrane</keyword>
<dbReference type="EC" id="2.7.7.65" evidence="1"/>
<dbReference type="GO" id="GO:0043709">
    <property type="term" value="P:cell adhesion involved in single-species biofilm formation"/>
    <property type="evidence" value="ECO:0007669"/>
    <property type="project" value="TreeGrafter"/>
</dbReference>
<dbReference type="Proteomes" id="UP000238589">
    <property type="component" value="Unassembled WGS sequence"/>
</dbReference>
<dbReference type="Gene3D" id="3.30.70.270">
    <property type="match status" value="1"/>
</dbReference>
<dbReference type="PANTHER" id="PTHR45138:SF24">
    <property type="entry name" value="DIGUANYLATE CYCLASE DGCC-RELATED"/>
    <property type="match status" value="1"/>
</dbReference>
<dbReference type="FunFam" id="3.30.70.270:FF:000001">
    <property type="entry name" value="Diguanylate cyclase domain protein"/>
    <property type="match status" value="1"/>
</dbReference>
<feature type="transmembrane region" description="Helical" evidence="2">
    <location>
        <begin position="39"/>
        <end position="57"/>
    </location>
</feature>
<dbReference type="InterPro" id="IPR043128">
    <property type="entry name" value="Rev_trsase/Diguanyl_cyclase"/>
</dbReference>
<feature type="transmembrane region" description="Helical" evidence="2">
    <location>
        <begin position="120"/>
        <end position="142"/>
    </location>
</feature>